<gene>
    <name evidence="13" type="ORF">Acr_17g0009290</name>
</gene>
<dbReference type="PANTHER" id="PTHR11085">
    <property type="entry name" value="NAD-DEPENDENT PROTEIN DEACYLASE SIRTUIN-5, MITOCHONDRIAL-RELATED"/>
    <property type="match status" value="1"/>
</dbReference>
<evidence type="ECO:0000313" key="13">
    <source>
        <dbReference type="EMBL" id="GFZ05357.1"/>
    </source>
</evidence>
<evidence type="ECO:0000256" key="1">
    <source>
        <dbReference type="ARBA" id="ARBA00001947"/>
    </source>
</evidence>
<dbReference type="GO" id="GO:0046872">
    <property type="term" value="F:metal ion binding"/>
    <property type="evidence" value="ECO:0007669"/>
    <property type="project" value="UniProtKB-KW"/>
</dbReference>
<evidence type="ECO:0000259" key="12">
    <source>
        <dbReference type="PROSITE" id="PS50305"/>
    </source>
</evidence>
<feature type="region of interest" description="Disordered" evidence="11">
    <location>
        <begin position="222"/>
        <end position="255"/>
    </location>
</feature>
<dbReference type="GO" id="GO:0005634">
    <property type="term" value="C:nucleus"/>
    <property type="evidence" value="ECO:0007669"/>
    <property type="project" value="UniProtKB-SubCell"/>
</dbReference>
<evidence type="ECO:0000256" key="6">
    <source>
        <dbReference type="ARBA" id="ARBA00022833"/>
    </source>
</evidence>
<dbReference type="GO" id="GO:0017136">
    <property type="term" value="F:histone deacetylase activity, NAD-dependent"/>
    <property type="evidence" value="ECO:0007669"/>
    <property type="project" value="TreeGrafter"/>
</dbReference>
<dbReference type="PANTHER" id="PTHR11085:SF12">
    <property type="entry name" value="NAD-DEPENDENT PROTEIN DEACYLASE SIRTUIN-6"/>
    <property type="match status" value="1"/>
</dbReference>
<comment type="subcellular location">
    <subcellularLocation>
        <location evidence="2">Nucleus</location>
    </subcellularLocation>
</comment>
<evidence type="ECO:0000256" key="8">
    <source>
        <dbReference type="ARBA" id="ARBA00023242"/>
    </source>
</evidence>
<dbReference type="InterPro" id="IPR029035">
    <property type="entry name" value="DHS-like_NAD/FAD-binding_dom"/>
</dbReference>
<name>A0A7J0G3K5_9ERIC</name>
<keyword evidence="8" id="KW-0539">Nucleus</keyword>
<evidence type="ECO:0000313" key="14">
    <source>
        <dbReference type="Proteomes" id="UP000585474"/>
    </source>
</evidence>
<dbReference type="SUPFAM" id="SSF52467">
    <property type="entry name" value="DHS-like NAD/FAD-binding domain"/>
    <property type="match status" value="2"/>
</dbReference>
<dbReference type="InterPro" id="IPR003000">
    <property type="entry name" value="Sirtuin"/>
</dbReference>
<evidence type="ECO:0000256" key="11">
    <source>
        <dbReference type="SAM" id="MobiDB-lite"/>
    </source>
</evidence>
<dbReference type="Pfam" id="PF02146">
    <property type="entry name" value="SIR2"/>
    <property type="match status" value="1"/>
</dbReference>
<evidence type="ECO:0000256" key="5">
    <source>
        <dbReference type="ARBA" id="ARBA00022723"/>
    </source>
</evidence>
<evidence type="ECO:0000256" key="3">
    <source>
        <dbReference type="ARBA" id="ARBA00012928"/>
    </source>
</evidence>
<dbReference type="GO" id="GO:0003714">
    <property type="term" value="F:transcription corepressor activity"/>
    <property type="evidence" value="ECO:0007669"/>
    <property type="project" value="TreeGrafter"/>
</dbReference>
<comment type="cofactor">
    <cofactor evidence="1">
        <name>Zn(2+)</name>
        <dbReference type="ChEBI" id="CHEBI:29105"/>
    </cofactor>
</comment>
<keyword evidence="5 10" id="KW-0479">Metal-binding</keyword>
<comment type="caution">
    <text evidence="13">The sequence shown here is derived from an EMBL/GenBank/DDBJ whole genome shotgun (WGS) entry which is preliminary data.</text>
</comment>
<proteinExistence type="inferred from homology"/>
<feature type="domain" description="Deacetylase sirtuin-type" evidence="12">
    <location>
        <begin position="50"/>
        <end position="516"/>
    </location>
</feature>
<dbReference type="EC" id="2.3.1.286" evidence="3"/>
<dbReference type="GO" id="GO:0000122">
    <property type="term" value="P:negative regulation of transcription by RNA polymerase II"/>
    <property type="evidence" value="ECO:0007669"/>
    <property type="project" value="TreeGrafter"/>
</dbReference>
<accession>A0A7J0G3K5</accession>
<organism evidence="13 14">
    <name type="scientific">Actinidia rufa</name>
    <dbReference type="NCBI Taxonomy" id="165716"/>
    <lineage>
        <taxon>Eukaryota</taxon>
        <taxon>Viridiplantae</taxon>
        <taxon>Streptophyta</taxon>
        <taxon>Embryophyta</taxon>
        <taxon>Tracheophyta</taxon>
        <taxon>Spermatophyta</taxon>
        <taxon>Magnoliopsida</taxon>
        <taxon>eudicotyledons</taxon>
        <taxon>Gunneridae</taxon>
        <taxon>Pentapetalae</taxon>
        <taxon>asterids</taxon>
        <taxon>Ericales</taxon>
        <taxon>Actinidiaceae</taxon>
        <taxon>Actinidia</taxon>
    </lineage>
</organism>
<dbReference type="EMBL" id="BJWL01000017">
    <property type="protein sequence ID" value="GFZ05357.1"/>
    <property type="molecule type" value="Genomic_DNA"/>
</dbReference>
<dbReference type="PROSITE" id="PS50305">
    <property type="entry name" value="SIRTUIN"/>
    <property type="match status" value="1"/>
</dbReference>
<feature type="binding site" evidence="10">
    <location>
        <position position="379"/>
    </location>
    <ligand>
        <name>Zn(2+)</name>
        <dbReference type="ChEBI" id="CHEBI:29105"/>
    </ligand>
</feature>
<dbReference type="Gene3D" id="3.40.50.1220">
    <property type="entry name" value="TPP-binding domain"/>
    <property type="match status" value="2"/>
</dbReference>
<evidence type="ECO:0000256" key="10">
    <source>
        <dbReference type="PROSITE-ProRule" id="PRU00236"/>
    </source>
</evidence>
<dbReference type="FunFam" id="2.20.28.200:FF:000003">
    <property type="entry name" value="NAD-dependent protein deacetylase SRT1"/>
    <property type="match status" value="1"/>
</dbReference>
<dbReference type="AlphaFoldDB" id="A0A7J0G3K5"/>
<comment type="similarity">
    <text evidence="9">Belongs to the sirtuin family. Class IV subfamily.</text>
</comment>
<sequence length="736" mass="83019">MSLGYAEKLSYREDVGTVGMSEIFDPPQRKEEEEEGLTVAYETSGKLSPILLHRMLIEQLALMIQKCKHLVAFTGAGISTSCGIPDFRGPKGVWTLQREGKGVPEASLPFHRAVPSITHMALVELEKAGILKFIISQSTDLNRILDISNGKVRVRSNCKRNEIPNFNYLEAIRGITSKLDWSMLKVREKWTKKNVGGHVETTTLRQSILEKEMAAEEVVKVGGNHTQGRRNRRLHQTEGGTSYESRNAKNELTSRNCSQKRGDFAEYDKGVAEELWTFMQWMCMSWNNKFLYETDEVKTERMTKEREESDGRRQGEMDRRVREASLCEKFATLMKGDGEWGTLPFLFDMNQNVDSLHLRSGIPREKLAELHGNSFMEICPKCGVEYLRDFEVETIGLKETTRRCSDMKCGAKLKDTVLDWEDALPSKEMNAAEKHCGMADIVLCLGTSLQITPACNLPLKCLRNGGKIVIVNLQQTPKDNKASLLIRGLVDKRAGVGGCSPIVHDVVVYLERRESGGLVRACCSIFHKLFHLLLSTFIGFSPALSFKFFGRDEKKYARWSLRVNSVHGDKAPVPFIKSVEASFPGRPKLKAAVLNQEPFVLKREVLKTRPLKVVLQVNFSDGCGCQCTRIEFPVNFQAPLDNFNQDKNAAARTLRERAIQDQCCGQFSVVERQIHSYPKKDITIYAVATNIVRYGDSFPSSQLSEADLESKYNLAKRLGDMSAAKVPTKKRKVHQL</sequence>
<keyword evidence="6 10" id="KW-0862">Zinc</keyword>
<dbReference type="Proteomes" id="UP000585474">
    <property type="component" value="Unassembled WGS sequence"/>
</dbReference>
<evidence type="ECO:0000256" key="2">
    <source>
        <dbReference type="ARBA" id="ARBA00004123"/>
    </source>
</evidence>
<evidence type="ECO:0000256" key="4">
    <source>
        <dbReference type="ARBA" id="ARBA00022679"/>
    </source>
</evidence>
<keyword evidence="4" id="KW-0808">Transferase</keyword>
<dbReference type="InterPro" id="IPR050134">
    <property type="entry name" value="NAD-dep_sirtuin_deacylases"/>
</dbReference>
<reference evidence="13 14" key="1">
    <citation type="submission" date="2019-07" db="EMBL/GenBank/DDBJ databases">
        <title>De Novo Assembly of kiwifruit Actinidia rufa.</title>
        <authorList>
            <person name="Sugita-Konishi S."/>
            <person name="Sato K."/>
            <person name="Mori E."/>
            <person name="Abe Y."/>
            <person name="Kisaki G."/>
            <person name="Hamano K."/>
            <person name="Suezawa K."/>
            <person name="Otani M."/>
            <person name="Fukuda T."/>
            <person name="Manabe T."/>
            <person name="Gomi K."/>
            <person name="Tabuchi M."/>
            <person name="Akimitsu K."/>
            <person name="Kataoka I."/>
        </authorList>
    </citation>
    <scope>NUCLEOTIDE SEQUENCE [LARGE SCALE GENOMIC DNA]</scope>
    <source>
        <strain evidence="14">cv. Fuchu</strain>
    </source>
</reference>
<keyword evidence="7" id="KW-0520">NAD</keyword>
<dbReference type="OrthoDB" id="424302at2759"/>
<feature type="binding site" evidence="10">
    <location>
        <position position="409"/>
    </location>
    <ligand>
        <name>Zn(2+)</name>
        <dbReference type="ChEBI" id="CHEBI:29105"/>
    </ligand>
</feature>
<feature type="active site" description="Proton acceptor" evidence="10">
    <location>
        <position position="371"/>
    </location>
</feature>
<evidence type="ECO:0000256" key="9">
    <source>
        <dbReference type="ARBA" id="ARBA00038170"/>
    </source>
</evidence>
<dbReference type="GO" id="GO:0070403">
    <property type="term" value="F:NAD+ binding"/>
    <property type="evidence" value="ECO:0007669"/>
    <property type="project" value="InterPro"/>
</dbReference>
<feature type="compositionally biased region" description="Polar residues" evidence="11">
    <location>
        <begin position="238"/>
        <end position="255"/>
    </location>
</feature>
<feature type="binding site" evidence="10">
    <location>
        <position position="404"/>
    </location>
    <ligand>
        <name>Zn(2+)</name>
        <dbReference type="ChEBI" id="CHEBI:29105"/>
    </ligand>
</feature>
<dbReference type="Gene3D" id="2.20.28.200">
    <property type="match status" value="1"/>
</dbReference>
<dbReference type="InterPro" id="IPR026590">
    <property type="entry name" value="Ssirtuin_cat_dom"/>
</dbReference>
<feature type="binding site" evidence="10">
    <location>
        <position position="382"/>
    </location>
    <ligand>
        <name>Zn(2+)</name>
        <dbReference type="ChEBI" id="CHEBI:29105"/>
    </ligand>
</feature>
<protein>
    <recommendedName>
        <fullName evidence="3">protein acetyllysine N-acetyltransferase</fullName>
        <ecNumber evidence="3">2.3.1.286</ecNumber>
    </recommendedName>
</protein>
<evidence type="ECO:0000256" key="7">
    <source>
        <dbReference type="ARBA" id="ARBA00023027"/>
    </source>
</evidence>
<keyword evidence="14" id="KW-1185">Reference proteome</keyword>